<keyword evidence="2" id="KW-0812">Transmembrane</keyword>
<dbReference type="InterPro" id="IPR030802">
    <property type="entry name" value="Permease_MalE"/>
</dbReference>
<keyword evidence="2" id="KW-0472">Membrane</keyword>
<dbReference type="PANTHER" id="PTHR30188:SF3">
    <property type="entry name" value="ABC TRANSPORTER PERMEASE"/>
    <property type="match status" value="1"/>
</dbReference>
<keyword evidence="4" id="KW-1185">Reference proteome</keyword>
<dbReference type="SUPFAM" id="SSF52091">
    <property type="entry name" value="SpoIIaa-like"/>
    <property type="match status" value="1"/>
</dbReference>
<protein>
    <submittedName>
        <fullName evidence="3">MlaE family lipid ABC transporter permease subunit</fullName>
    </submittedName>
</protein>
<feature type="transmembrane region" description="Helical" evidence="2">
    <location>
        <begin position="394"/>
        <end position="415"/>
    </location>
</feature>
<evidence type="ECO:0000256" key="1">
    <source>
        <dbReference type="ARBA" id="ARBA00003787"/>
    </source>
</evidence>
<keyword evidence="2" id="KW-1133">Transmembrane helix</keyword>
<evidence type="ECO:0000313" key="3">
    <source>
        <dbReference type="EMBL" id="RYC12232.1"/>
    </source>
</evidence>
<feature type="transmembrane region" description="Helical" evidence="2">
    <location>
        <begin position="258"/>
        <end position="278"/>
    </location>
</feature>
<organism evidence="3 4">
    <name type="scientific">Ciceribacter ferrooxidans</name>
    <dbReference type="NCBI Taxonomy" id="2509717"/>
    <lineage>
        <taxon>Bacteria</taxon>
        <taxon>Pseudomonadati</taxon>
        <taxon>Pseudomonadota</taxon>
        <taxon>Alphaproteobacteria</taxon>
        <taxon>Hyphomicrobiales</taxon>
        <taxon>Rhizobiaceae</taxon>
        <taxon>Ciceribacter</taxon>
    </lineage>
</organism>
<comment type="function">
    <text evidence="1">Could be part of an ABC transporter complex.</text>
</comment>
<sequence length="417" mass="43723">MDSNEGTGSYTAASSGVSPLQLRIVAREPSACERRLILKDHPGTAAIEEGSLPDGGRRLILSGTWRNNTLAGVLPSIGRLGSDGGAAVEIDLSGIDGMDTAGAWLVRRIVTGREAGGSKVSLTGGTAAMQELIRALPATVEAPHHDEKKEALFIRTFGPVGVMMAHLWQDTVSMMYVLGSAVRGAQMKLGRGAGVSPASVVNQLDHMGVRAVPIIVLMSFLIGAIIAQQGAFQLRYFGAEIFVVDLVGILQLREIGVLLTAIMIAGRSGSAITAEIGSMKMREEIDALKVIGLNPVGVLVFPRLVALVVALPLLTVVANFAALYGAALVAWGYSGITFDVFTTRLNEAIDYSTLASGMIKAPFMALIIGIVSAVEGMKVGGSAESLGRHVTTSVVKSIFVVILVDGLFAMFYAAIDF</sequence>
<dbReference type="InterPro" id="IPR036513">
    <property type="entry name" value="STAS_dom_sf"/>
</dbReference>
<gene>
    <name evidence="3" type="ORF">EUU22_14375</name>
</gene>
<reference evidence="3 4" key="1">
    <citation type="submission" date="2019-01" db="EMBL/GenBank/DDBJ databases">
        <authorList>
            <person name="Deng T."/>
        </authorList>
    </citation>
    <scope>NUCLEOTIDE SEQUENCE [LARGE SCALE GENOMIC DNA]</scope>
    <source>
        <strain evidence="3 4">F8825</strain>
    </source>
</reference>
<dbReference type="AlphaFoldDB" id="A0A4Q2T1D5"/>
<evidence type="ECO:0000313" key="4">
    <source>
        <dbReference type="Proteomes" id="UP000291088"/>
    </source>
</evidence>
<feature type="transmembrane region" description="Helical" evidence="2">
    <location>
        <begin position="353"/>
        <end position="374"/>
    </location>
</feature>
<feature type="transmembrane region" description="Helical" evidence="2">
    <location>
        <begin position="290"/>
        <end position="314"/>
    </location>
</feature>
<dbReference type="InterPro" id="IPR003453">
    <property type="entry name" value="ABC_MlaE_roteobac"/>
</dbReference>
<dbReference type="OrthoDB" id="9805022at2"/>
<dbReference type="GO" id="GO:0005548">
    <property type="term" value="F:phospholipid transporter activity"/>
    <property type="evidence" value="ECO:0007669"/>
    <property type="project" value="TreeGrafter"/>
</dbReference>
<name>A0A4Q2T1D5_9HYPH</name>
<evidence type="ECO:0000256" key="2">
    <source>
        <dbReference type="SAM" id="Phobius"/>
    </source>
</evidence>
<dbReference type="GO" id="GO:0043190">
    <property type="term" value="C:ATP-binding cassette (ABC) transporter complex"/>
    <property type="evidence" value="ECO:0007669"/>
    <property type="project" value="InterPro"/>
</dbReference>
<dbReference type="EMBL" id="SDVB01000238">
    <property type="protein sequence ID" value="RYC12232.1"/>
    <property type="molecule type" value="Genomic_DNA"/>
</dbReference>
<dbReference type="Proteomes" id="UP000291088">
    <property type="component" value="Unassembled WGS sequence"/>
</dbReference>
<feature type="transmembrane region" description="Helical" evidence="2">
    <location>
        <begin position="320"/>
        <end position="341"/>
    </location>
</feature>
<accession>A0A4Q2T1D5</accession>
<comment type="caution">
    <text evidence="3">The sequence shown here is derived from an EMBL/GenBank/DDBJ whole genome shotgun (WGS) entry which is preliminary data.</text>
</comment>
<dbReference type="Pfam" id="PF02405">
    <property type="entry name" value="MlaE"/>
    <property type="match status" value="1"/>
</dbReference>
<proteinExistence type="predicted"/>
<dbReference type="NCBIfam" id="TIGR00056">
    <property type="entry name" value="MlaE family lipid ABC transporter permease subunit"/>
    <property type="match status" value="1"/>
</dbReference>
<feature type="transmembrane region" description="Helical" evidence="2">
    <location>
        <begin position="207"/>
        <end position="227"/>
    </location>
</feature>
<dbReference type="PANTHER" id="PTHR30188">
    <property type="entry name" value="ABC TRANSPORTER PERMEASE PROTEIN-RELATED"/>
    <property type="match status" value="1"/>
</dbReference>